<protein>
    <submittedName>
        <fullName evidence="2">Uncharacterized protein</fullName>
    </submittedName>
</protein>
<keyword evidence="3" id="KW-1185">Reference proteome</keyword>
<dbReference type="Proteomes" id="UP000317036">
    <property type="component" value="Unassembled WGS sequence"/>
</dbReference>
<keyword evidence="1" id="KW-0812">Transmembrane</keyword>
<dbReference type="AlphaFoldDB" id="A0A559K4G6"/>
<dbReference type="EMBL" id="VNJI01000044">
    <property type="protein sequence ID" value="TVY07038.1"/>
    <property type="molecule type" value="Genomic_DNA"/>
</dbReference>
<proteinExistence type="predicted"/>
<feature type="transmembrane region" description="Helical" evidence="1">
    <location>
        <begin position="16"/>
        <end position="35"/>
    </location>
</feature>
<comment type="caution">
    <text evidence="2">The sequence shown here is derived from an EMBL/GenBank/DDBJ whole genome shotgun (WGS) entry which is preliminary data.</text>
</comment>
<gene>
    <name evidence="2" type="ORF">FPZ49_26130</name>
</gene>
<reference evidence="2 3" key="1">
    <citation type="submission" date="2019-07" db="EMBL/GenBank/DDBJ databases">
        <authorList>
            <person name="Kim J."/>
        </authorList>
    </citation>
    <scope>NUCLEOTIDE SEQUENCE [LARGE SCALE GENOMIC DNA]</scope>
    <source>
        <strain evidence="2 3">JC52</strain>
    </source>
</reference>
<name>A0A559K4G6_9BACL</name>
<evidence type="ECO:0000313" key="2">
    <source>
        <dbReference type="EMBL" id="TVY07038.1"/>
    </source>
</evidence>
<evidence type="ECO:0000256" key="1">
    <source>
        <dbReference type="SAM" id="Phobius"/>
    </source>
</evidence>
<dbReference type="OrthoDB" id="9808289at2"/>
<accession>A0A559K4G6</accession>
<sequence length="87" mass="9683">MVMGLAMHKIIKTYLFSPYTVLVSLVIGGIFMIMAERRVKTITAETVADVVSEIRPQLHPLIHTLAAEKSTRLGREIPPEALPRDAK</sequence>
<organism evidence="2 3">
    <name type="scientific">Paenibacillus cremeus</name>
    <dbReference type="NCBI Taxonomy" id="2163881"/>
    <lineage>
        <taxon>Bacteria</taxon>
        <taxon>Bacillati</taxon>
        <taxon>Bacillota</taxon>
        <taxon>Bacilli</taxon>
        <taxon>Bacillales</taxon>
        <taxon>Paenibacillaceae</taxon>
        <taxon>Paenibacillus</taxon>
    </lineage>
</organism>
<keyword evidence="1" id="KW-0472">Membrane</keyword>
<evidence type="ECO:0000313" key="3">
    <source>
        <dbReference type="Proteomes" id="UP000317036"/>
    </source>
</evidence>
<keyword evidence="1" id="KW-1133">Transmembrane helix</keyword>